<dbReference type="AlphaFoldDB" id="A0A8S0WXM5"/>
<protein>
    <submittedName>
        <fullName evidence="2">Uncharacterized protein</fullName>
    </submittedName>
</protein>
<reference evidence="2 3" key="1">
    <citation type="submission" date="2020-01" db="EMBL/GenBank/DDBJ databases">
        <authorList>
            <person name="Gupta K D."/>
        </authorList>
    </citation>
    <scope>NUCLEOTIDE SEQUENCE [LARGE SCALE GENOMIC DNA]</scope>
</reference>
<evidence type="ECO:0000313" key="3">
    <source>
        <dbReference type="Proteomes" id="UP000467700"/>
    </source>
</evidence>
<feature type="compositionally biased region" description="Polar residues" evidence="1">
    <location>
        <begin position="39"/>
        <end position="48"/>
    </location>
</feature>
<evidence type="ECO:0000313" key="2">
    <source>
        <dbReference type="EMBL" id="CAA7261288.1"/>
    </source>
</evidence>
<accession>A0A8S0WXM5</accession>
<keyword evidence="3" id="KW-1185">Reference proteome</keyword>
<evidence type="ECO:0000256" key="1">
    <source>
        <dbReference type="SAM" id="MobiDB-lite"/>
    </source>
</evidence>
<dbReference type="Proteomes" id="UP000467700">
    <property type="component" value="Unassembled WGS sequence"/>
</dbReference>
<feature type="region of interest" description="Disordered" evidence="1">
    <location>
        <begin position="14"/>
        <end position="49"/>
    </location>
</feature>
<organism evidence="2 3">
    <name type="scientific">Cyclocybe aegerita</name>
    <name type="common">Black poplar mushroom</name>
    <name type="synonym">Agrocybe aegerita</name>
    <dbReference type="NCBI Taxonomy" id="1973307"/>
    <lineage>
        <taxon>Eukaryota</taxon>
        <taxon>Fungi</taxon>
        <taxon>Dikarya</taxon>
        <taxon>Basidiomycota</taxon>
        <taxon>Agaricomycotina</taxon>
        <taxon>Agaricomycetes</taxon>
        <taxon>Agaricomycetidae</taxon>
        <taxon>Agaricales</taxon>
        <taxon>Agaricineae</taxon>
        <taxon>Bolbitiaceae</taxon>
        <taxon>Cyclocybe</taxon>
    </lineage>
</organism>
<sequence length="236" mass="26646">MIVEVDERIQQEHPDFLSRIKNRPRYAPGKKDDRESLKPQMSSNQPVNMKTEPRMAIQPSRRRDSTICPMLLIPTKLYRWYFSLFLAAGGEGYITAIRTISRLTNASSPLNQASSEPHVIRHQGKPKSCISRYHRSKLCECDEPIQEEERTDELLAISSREASTLRVPPNVVYRTHVPIRQLLGILTQPIGAAEPDTGLLWSPSPLIPSPSWREPLDSATPCCLSPEDVDNPLLSA</sequence>
<name>A0A8S0WXM5_CYCAE</name>
<dbReference type="EMBL" id="CACVBS010000032">
    <property type="protein sequence ID" value="CAA7261288.1"/>
    <property type="molecule type" value="Genomic_DNA"/>
</dbReference>
<proteinExistence type="predicted"/>
<gene>
    <name evidence="2" type="ORF">AAE3_LOCUS3440</name>
</gene>
<comment type="caution">
    <text evidence="2">The sequence shown here is derived from an EMBL/GenBank/DDBJ whole genome shotgun (WGS) entry which is preliminary data.</text>
</comment>